<dbReference type="PANTHER" id="PTHR12202:SF0">
    <property type="entry name" value="ESF1 HOMOLOG"/>
    <property type="match status" value="1"/>
</dbReference>
<reference evidence="6" key="1">
    <citation type="submission" date="2015-09" db="EMBL/GenBank/DDBJ databases">
        <title>De novo assembly of Pectinophora gossypiella (Pink Bollworm) gut transcriptome.</title>
        <authorList>
            <person name="Tassone E.E."/>
        </authorList>
    </citation>
    <scope>NUCLEOTIDE SEQUENCE</scope>
</reference>
<accession>A0A1E1WT35</accession>
<organism evidence="6">
    <name type="scientific">Pectinophora gossypiella</name>
    <name type="common">Cotton pink bollworm</name>
    <name type="synonym">Depressaria gossypiella</name>
    <dbReference type="NCBI Taxonomy" id="13191"/>
    <lineage>
        <taxon>Eukaryota</taxon>
        <taxon>Metazoa</taxon>
        <taxon>Ecdysozoa</taxon>
        <taxon>Arthropoda</taxon>
        <taxon>Hexapoda</taxon>
        <taxon>Insecta</taxon>
        <taxon>Pterygota</taxon>
        <taxon>Neoptera</taxon>
        <taxon>Endopterygota</taxon>
        <taxon>Lepidoptera</taxon>
        <taxon>Glossata</taxon>
        <taxon>Ditrysia</taxon>
        <taxon>Gelechioidea</taxon>
        <taxon>Gelechiidae</taxon>
        <taxon>Apatetrinae</taxon>
        <taxon>Pectinophora</taxon>
    </lineage>
</organism>
<dbReference type="GO" id="GO:0005730">
    <property type="term" value="C:nucleolus"/>
    <property type="evidence" value="ECO:0007669"/>
    <property type="project" value="UniProtKB-SubCell"/>
</dbReference>
<proteinExistence type="predicted"/>
<evidence type="ECO:0000256" key="1">
    <source>
        <dbReference type="ARBA" id="ARBA00004604"/>
    </source>
</evidence>
<dbReference type="AlphaFoldDB" id="A0A1E1WT35"/>
<dbReference type="EMBL" id="GDQN01002374">
    <property type="protein sequence ID" value="JAT88680.1"/>
    <property type="molecule type" value="Transcribed_RNA"/>
</dbReference>
<evidence type="ECO:0000259" key="4">
    <source>
        <dbReference type="Pfam" id="PF08159"/>
    </source>
</evidence>
<dbReference type="GO" id="GO:0006364">
    <property type="term" value="P:rRNA processing"/>
    <property type="evidence" value="ECO:0007669"/>
    <property type="project" value="InterPro"/>
</dbReference>
<dbReference type="GO" id="GO:0003723">
    <property type="term" value="F:RNA binding"/>
    <property type="evidence" value="ECO:0007669"/>
    <property type="project" value="TreeGrafter"/>
</dbReference>
<feature type="compositionally biased region" description="Basic and acidic residues" evidence="3">
    <location>
        <begin position="85"/>
        <end position="119"/>
    </location>
</feature>
<keyword evidence="2" id="KW-0539">Nucleus</keyword>
<gene>
    <name evidence="5" type="ORF">g.7414</name>
    <name evidence="6" type="ORF">g.7416</name>
</gene>
<feature type="region of interest" description="Disordered" evidence="3">
    <location>
        <begin position="23"/>
        <end position="158"/>
    </location>
</feature>
<dbReference type="PANTHER" id="PTHR12202">
    <property type="entry name" value="ESF1 HOMOLOG"/>
    <property type="match status" value="1"/>
</dbReference>
<evidence type="ECO:0000313" key="6">
    <source>
        <dbReference type="EMBL" id="JAT90122.1"/>
    </source>
</evidence>
<name>A0A1E1WT35_PECGO</name>
<feature type="compositionally biased region" description="Acidic residues" evidence="3">
    <location>
        <begin position="57"/>
        <end position="77"/>
    </location>
</feature>
<feature type="compositionally biased region" description="Basic residues" evidence="3">
    <location>
        <begin position="37"/>
        <end position="51"/>
    </location>
</feature>
<protein>
    <recommendedName>
        <fullName evidence="4">NUC153 domain-containing protein</fullName>
    </recommendedName>
</protein>
<dbReference type="InterPro" id="IPR012580">
    <property type="entry name" value="NUC153"/>
</dbReference>
<dbReference type="OrthoDB" id="431825at2759"/>
<sequence>MELEITWGIGVKDKAEELVKKKINNDDKNLTPFEKLLKKKKEKKKQKKLKNKQKENDNEESGSDEGSEDEIPSDIDMNDPYFAEEFNKTEFKKSSNKKKQDNKNTSDVDSEDEKRKAELELLLDEDDGKAHFSLKKIQEGESESKKSKRKRKLKAKMMEQRQALPDFEINVNDERFSALYDSHHYNIDPSDPNFKKTKNMEKLIKEKLKRRPSDTPVQNQVQSKKSKEEAELSLLVKNIKRKIKDVIKK</sequence>
<evidence type="ECO:0000256" key="2">
    <source>
        <dbReference type="ARBA" id="ARBA00023242"/>
    </source>
</evidence>
<dbReference type="EMBL" id="GDQN01000932">
    <property type="protein sequence ID" value="JAT90122.1"/>
    <property type="molecule type" value="Transcribed_RNA"/>
</dbReference>
<feature type="domain" description="NUC153" evidence="4">
    <location>
        <begin position="173"/>
        <end position="201"/>
    </location>
</feature>
<comment type="subcellular location">
    <subcellularLocation>
        <location evidence="1">Nucleus</location>
        <location evidence="1">Nucleolus</location>
    </subcellularLocation>
</comment>
<feature type="region of interest" description="Disordered" evidence="3">
    <location>
        <begin position="206"/>
        <end position="228"/>
    </location>
</feature>
<evidence type="ECO:0000256" key="3">
    <source>
        <dbReference type="SAM" id="MobiDB-lite"/>
    </source>
</evidence>
<evidence type="ECO:0000313" key="5">
    <source>
        <dbReference type="EMBL" id="JAT88680.1"/>
    </source>
</evidence>
<feature type="compositionally biased region" description="Basic residues" evidence="3">
    <location>
        <begin position="146"/>
        <end position="155"/>
    </location>
</feature>
<dbReference type="InterPro" id="IPR039754">
    <property type="entry name" value="Esf1"/>
</dbReference>
<feature type="compositionally biased region" description="Basic and acidic residues" evidence="3">
    <location>
        <begin position="136"/>
        <end position="145"/>
    </location>
</feature>
<dbReference type="Pfam" id="PF08159">
    <property type="entry name" value="NUC153"/>
    <property type="match status" value="1"/>
</dbReference>